<keyword evidence="3" id="KW-1185">Reference proteome</keyword>
<name>A0ABP8TDE0_9ACTN</name>
<accession>A0ABP8TDE0</accession>
<evidence type="ECO:0000313" key="2">
    <source>
        <dbReference type="EMBL" id="GAA4605085.1"/>
    </source>
</evidence>
<reference evidence="3" key="1">
    <citation type="journal article" date="2019" name="Int. J. Syst. Evol. Microbiol.">
        <title>The Global Catalogue of Microorganisms (GCM) 10K type strain sequencing project: providing services to taxonomists for standard genome sequencing and annotation.</title>
        <authorList>
            <consortium name="The Broad Institute Genomics Platform"/>
            <consortium name="The Broad Institute Genome Sequencing Center for Infectious Disease"/>
            <person name="Wu L."/>
            <person name="Ma J."/>
        </authorList>
    </citation>
    <scope>NUCLEOTIDE SEQUENCE [LARGE SCALE GENOMIC DNA]</scope>
    <source>
        <strain evidence="3">JCM 17938</strain>
    </source>
</reference>
<feature type="region of interest" description="Disordered" evidence="1">
    <location>
        <begin position="1"/>
        <end position="26"/>
    </location>
</feature>
<sequence length="87" mass="9752">MTRRSHARVHPASARQDPPDPTPQDVAALQAHCPGWIVMWCRWRRVYSAFAMCTNAPWIEDAVDPARLLSQCGRTSLGAHYGQAVPR</sequence>
<comment type="caution">
    <text evidence="2">The sequence shown here is derived from an EMBL/GenBank/DDBJ whole genome shotgun (WGS) entry which is preliminary data.</text>
</comment>
<protein>
    <submittedName>
        <fullName evidence="2">Uncharacterized protein</fullName>
    </submittedName>
</protein>
<dbReference type="Proteomes" id="UP001500212">
    <property type="component" value="Unassembled WGS sequence"/>
</dbReference>
<evidence type="ECO:0000313" key="3">
    <source>
        <dbReference type="Proteomes" id="UP001500212"/>
    </source>
</evidence>
<dbReference type="EMBL" id="BAABHJ010000005">
    <property type="protein sequence ID" value="GAA4605085.1"/>
    <property type="molecule type" value="Genomic_DNA"/>
</dbReference>
<organism evidence="2 3">
    <name type="scientific">Actinoallomurus liliacearum</name>
    <dbReference type="NCBI Taxonomy" id="1080073"/>
    <lineage>
        <taxon>Bacteria</taxon>
        <taxon>Bacillati</taxon>
        <taxon>Actinomycetota</taxon>
        <taxon>Actinomycetes</taxon>
        <taxon>Streptosporangiales</taxon>
        <taxon>Thermomonosporaceae</taxon>
        <taxon>Actinoallomurus</taxon>
    </lineage>
</organism>
<gene>
    <name evidence="2" type="ORF">GCM10023195_17560</name>
</gene>
<evidence type="ECO:0000256" key="1">
    <source>
        <dbReference type="SAM" id="MobiDB-lite"/>
    </source>
</evidence>
<proteinExistence type="predicted"/>